<dbReference type="AlphaFoldDB" id="A0AA39PLX9"/>
<gene>
    <name evidence="2" type="ORF">EDD18DRAFT_1360571</name>
</gene>
<dbReference type="Proteomes" id="UP001175228">
    <property type="component" value="Unassembled WGS sequence"/>
</dbReference>
<dbReference type="EMBL" id="JAUEPU010000046">
    <property type="protein sequence ID" value="KAK0486712.1"/>
    <property type="molecule type" value="Genomic_DNA"/>
</dbReference>
<accession>A0AA39PLX9</accession>
<evidence type="ECO:0000313" key="3">
    <source>
        <dbReference type="Proteomes" id="UP001175228"/>
    </source>
</evidence>
<name>A0AA39PLX9_9AGAR</name>
<organism evidence="2 3">
    <name type="scientific">Armillaria luteobubalina</name>
    <dbReference type="NCBI Taxonomy" id="153913"/>
    <lineage>
        <taxon>Eukaryota</taxon>
        <taxon>Fungi</taxon>
        <taxon>Dikarya</taxon>
        <taxon>Basidiomycota</taxon>
        <taxon>Agaricomycotina</taxon>
        <taxon>Agaricomycetes</taxon>
        <taxon>Agaricomycetidae</taxon>
        <taxon>Agaricales</taxon>
        <taxon>Marasmiineae</taxon>
        <taxon>Physalacriaceae</taxon>
        <taxon>Armillaria</taxon>
    </lineage>
</organism>
<evidence type="ECO:0000256" key="1">
    <source>
        <dbReference type="SAM" id="MobiDB-lite"/>
    </source>
</evidence>
<keyword evidence="3" id="KW-1185">Reference proteome</keyword>
<protein>
    <submittedName>
        <fullName evidence="2">Uncharacterized protein</fullName>
    </submittedName>
</protein>
<proteinExistence type="predicted"/>
<feature type="region of interest" description="Disordered" evidence="1">
    <location>
        <begin position="1"/>
        <end position="43"/>
    </location>
</feature>
<feature type="region of interest" description="Disordered" evidence="1">
    <location>
        <begin position="158"/>
        <end position="180"/>
    </location>
</feature>
<comment type="caution">
    <text evidence="2">The sequence shown here is derived from an EMBL/GenBank/DDBJ whole genome shotgun (WGS) entry which is preliminary data.</text>
</comment>
<reference evidence="2" key="1">
    <citation type="submission" date="2023-06" db="EMBL/GenBank/DDBJ databases">
        <authorList>
            <consortium name="Lawrence Berkeley National Laboratory"/>
            <person name="Ahrendt S."/>
            <person name="Sahu N."/>
            <person name="Indic B."/>
            <person name="Wong-Bajracharya J."/>
            <person name="Merenyi Z."/>
            <person name="Ke H.-M."/>
            <person name="Monk M."/>
            <person name="Kocsube S."/>
            <person name="Drula E."/>
            <person name="Lipzen A."/>
            <person name="Balint B."/>
            <person name="Henrissat B."/>
            <person name="Andreopoulos B."/>
            <person name="Martin F.M."/>
            <person name="Harder C.B."/>
            <person name="Rigling D."/>
            <person name="Ford K.L."/>
            <person name="Foster G.D."/>
            <person name="Pangilinan J."/>
            <person name="Papanicolaou A."/>
            <person name="Barry K."/>
            <person name="LaButti K."/>
            <person name="Viragh M."/>
            <person name="Koriabine M."/>
            <person name="Yan M."/>
            <person name="Riley R."/>
            <person name="Champramary S."/>
            <person name="Plett K.L."/>
            <person name="Tsai I.J."/>
            <person name="Slot J."/>
            <person name="Sipos G."/>
            <person name="Plett J."/>
            <person name="Nagy L.G."/>
            <person name="Grigoriev I.V."/>
        </authorList>
    </citation>
    <scope>NUCLEOTIDE SEQUENCE</scope>
    <source>
        <strain evidence="2">HWK02</strain>
    </source>
</reference>
<sequence length="319" mass="35126">MSAHGQGRPSKKAKRNISGLCNQAPAAPKIPPSPPIDEGDSDLDTVHEYDSDIGHDNPEFLEIDSDYDCEEDTDEIWDEIALQAFHDEMVEQMLELEEQRQAAADPDYQQKLAVLSIIQRDLTLQANPVEHSGGASGSGQMATIDSDSDIEVIDPPSRMPSSLPPDIIDPPHASSSPPPVIGCPRSASVLSAPSVYSDNEVDSFCPPADAPMLPEEEEYSPEEWDCVLDEIIDSRAGHGGADIGSRGQPVENEVQIQDWSTLREQIKQDMKKKNLPLSSYNQLLILHNFATLCIKGYKRIEASHDIARQWHEGEGNYFA</sequence>
<evidence type="ECO:0000313" key="2">
    <source>
        <dbReference type="EMBL" id="KAK0486712.1"/>
    </source>
</evidence>